<feature type="compositionally biased region" description="Low complexity" evidence="1">
    <location>
        <begin position="25"/>
        <end position="35"/>
    </location>
</feature>
<evidence type="ECO:0000256" key="1">
    <source>
        <dbReference type="SAM" id="MobiDB-lite"/>
    </source>
</evidence>
<proteinExistence type="predicted"/>
<reference evidence="2 3" key="2">
    <citation type="submission" date="2018-11" db="EMBL/GenBank/DDBJ databases">
        <authorList>
            <consortium name="Pathogen Informatics"/>
        </authorList>
    </citation>
    <scope>NUCLEOTIDE SEQUENCE [LARGE SCALE GENOMIC DNA]</scope>
</reference>
<reference evidence="4" key="1">
    <citation type="submission" date="2017-02" db="UniProtKB">
        <authorList>
            <consortium name="WormBaseParasite"/>
        </authorList>
    </citation>
    <scope>IDENTIFICATION</scope>
</reference>
<evidence type="ECO:0000313" key="4">
    <source>
        <dbReference type="WBParaSite" id="HDID_0000330701-mRNA-1"/>
    </source>
</evidence>
<dbReference type="EMBL" id="UYSG01000971">
    <property type="protein sequence ID" value="VDL30258.1"/>
    <property type="molecule type" value="Genomic_DNA"/>
</dbReference>
<accession>A0A0R3SET9</accession>
<dbReference type="WBParaSite" id="HDID_0000330701-mRNA-1">
    <property type="protein sequence ID" value="HDID_0000330701-mRNA-1"/>
    <property type="gene ID" value="HDID_0000330701"/>
</dbReference>
<sequence length="268" mass="31004">MKNKSSVSSLQWIDHHVPPYPQHFSPSKYSDTSYESSDDEPLQYDSRHSYPLQEPVLLFLKKLHVHKIGSDPKKFHHETDTDNGISISVIENNPNPYVVVAQPDHTEVYRHASHWQSGRNISDYNTDNDYDSQFPTNLPYYDAVVTSSNNAFPKHSQPSQPSLDEISELASMQINNQGRDHENDPQSQCFEGFFCSLFPKVPPCLKFYLNGTRGRILTPIVIVVQPLPWSFRKLLRWKSNNTTPKVVMWALMRSHFQSSDRRRFLILS</sequence>
<gene>
    <name evidence="2" type="ORF">HDID_LOCUS3305</name>
</gene>
<name>A0A0R3SET9_HYMDI</name>
<dbReference type="Proteomes" id="UP000274504">
    <property type="component" value="Unassembled WGS sequence"/>
</dbReference>
<feature type="region of interest" description="Disordered" evidence="1">
    <location>
        <begin position="17"/>
        <end position="45"/>
    </location>
</feature>
<dbReference type="AlphaFoldDB" id="A0A0R3SET9"/>
<protein>
    <submittedName>
        <fullName evidence="4">CTNNB1_binding domain-containing protein</fullName>
    </submittedName>
</protein>
<dbReference type="OrthoDB" id="202825at2759"/>
<evidence type="ECO:0000313" key="3">
    <source>
        <dbReference type="Proteomes" id="UP000274504"/>
    </source>
</evidence>
<evidence type="ECO:0000313" key="2">
    <source>
        <dbReference type="EMBL" id="VDL30258.1"/>
    </source>
</evidence>
<organism evidence="4">
    <name type="scientific">Hymenolepis diminuta</name>
    <name type="common">Rat tapeworm</name>
    <dbReference type="NCBI Taxonomy" id="6216"/>
    <lineage>
        <taxon>Eukaryota</taxon>
        <taxon>Metazoa</taxon>
        <taxon>Spiralia</taxon>
        <taxon>Lophotrochozoa</taxon>
        <taxon>Platyhelminthes</taxon>
        <taxon>Cestoda</taxon>
        <taxon>Eucestoda</taxon>
        <taxon>Cyclophyllidea</taxon>
        <taxon>Hymenolepididae</taxon>
        <taxon>Hymenolepis</taxon>
    </lineage>
</organism>